<dbReference type="STRING" id="282301.A0A267FRV8"/>
<evidence type="ECO:0000313" key="3">
    <source>
        <dbReference type="EMBL" id="PAA76483.1"/>
    </source>
</evidence>
<comment type="caution">
    <text evidence="3">The sequence shown here is derived from an EMBL/GenBank/DDBJ whole genome shotgun (WGS) entry which is preliminary data.</text>
</comment>
<evidence type="ECO:0000313" key="4">
    <source>
        <dbReference type="Proteomes" id="UP000215902"/>
    </source>
</evidence>
<dbReference type="EMBL" id="NIVC01000816">
    <property type="protein sequence ID" value="PAA76483.1"/>
    <property type="molecule type" value="Genomic_DNA"/>
</dbReference>
<evidence type="ECO:0000256" key="1">
    <source>
        <dbReference type="SAM" id="MobiDB-lite"/>
    </source>
</evidence>
<accession>A0A267FRV8</accession>
<feature type="region of interest" description="Disordered" evidence="1">
    <location>
        <begin position="68"/>
        <end position="124"/>
    </location>
</feature>
<feature type="transmembrane region" description="Helical" evidence="2">
    <location>
        <begin position="256"/>
        <end position="272"/>
    </location>
</feature>
<keyword evidence="2" id="KW-0812">Transmembrane</keyword>
<protein>
    <submittedName>
        <fullName evidence="3">Uncharacterized protein</fullName>
    </submittedName>
</protein>
<feature type="compositionally biased region" description="Acidic residues" evidence="1">
    <location>
        <begin position="89"/>
        <end position="105"/>
    </location>
</feature>
<dbReference type="AlphaFoldDB" id="A0A267FRV8"/>
<feature type="non-terminal residue" evidence="3">
    <location>
        <position position="1"/>
    </location>
</feature>
<proteinExistence type="predicted"/>
<keyword evidence="4" id="KW-1185">Reference proteome</keyword>
<dbReference type="Proteomes" id="UP000215902">
    <property type="component" value="Unassembled WGS sequence"/>
</dbReference>
<keyword evidence="2" id="KW-0472">Membrane</keyword>
<gene>
    <name evidence="3" type="ORF">BOX15_Mlig032635g1</name>
</gene>
<feature type="region of interest" description="Disordered" evidence="1">
    <location>
        <begin position="157"/>
        <end position="181"/>
    </location>
</feature>
<sequence length="284" mass="31076">AQLLGQSSCHHSVPLISYPTRAAAAPCLTTHPAPRPTPTLTGTPPSSPRRQARSLRCRRRRLLRRFKASAAAARGASGAKRARLQSSSSDEDGEILDDDDDDDNVQDGGAGGGEDDDGLDDDLMGDAEDRRKLAQMTEREREEELFRRAEKREAIRSRQLVKQRMRQKDERAGSTRSSSGGRCRPLGCCRLSGAQEGTRREAWLHELQAGGAASTARGSQEEATAEGLGCVLGQLRRQRRCGGGGGKARTSAKRKSAGQLNFLVVLVLLLFVQRRHVRRRGRCR</sequence>
<organism evidence="3 4">
    <name type="scientific">Macrostomum lignano</name>
    <dbReference type="NCBI Taxonomy" id="282301"/>
    <lineage>
        <taxon>Eukaryota</taxon>
        <taxon>Metazoa</taxon>
        <taxon>Spiralia</taxon>
        <taxon>Lophotrochozoa</taxon>
        <taxon>Platyhelminthes</taxon>
        <taxon>Rhabditophora</taxon>
        <taxon>Macrostomorpha</taxon>
        <taxon>Macrostomida</taxon>
        <taxon>Macrostomidae</taxon>
        <taxon>Macrostomum</taxon>
    </lineage>
</organism>
<name>A0A267FRV8_9PLAT</name>
<feature type="compositionally biased region" description="Low complexity" evidence="1">
    <location>
        <begin position="68"/>
        <end position="79"/>
    </location>
</feature>
<feature type="compositionally biased region" description="Acidic residues" evidence="1">
    <location>
        <begin position="113"/>
        <end position="124"/>
    </location>
</feature>
<keyword evidence="2" id="KW-1133">Transmembrane helix</keyword>
<reference evidence="3 4" key="1">
    <citation type="submission" date="2017-06" db="EMBL/GenBank/DDBJ databases">
        <title>A platform for efficient transgenesis in Macrostomum lignano, a flatworm model organism for stem cell research.</title>
        <authorList>
            <person name="Berezikov E."/>
        </authorList>
    </citation>
    <scope>NUCLEOTIDE SEQUENCE [LARGE SCALE GENOMIC DNA]</scope>
    <source>
        <strain evidence="3">DV1</strain>
        <tissue evidence="3">Whole organism</tissue>
    </source>
</reference>
<feature type="region of interest" description="Disordered" evidence="1">
    <location>
        <begin position="27"/>
        <end position="56"/>
    </location>
</feature>
<evidence type="ECO:0000256" key="2">
    <source>
        <dbReference type="SAM" id="Phobius"/>
    </source>
</evidence>